<evidence type="ECO:0008006" key="5">
    <source>
        <dbReference type="Google" id="ProtNLM"/>
    </source>
</evidence>
<sequence length="469" mass="50896">MPPSKHHADAALQGLIAAHPLFTRSRLTSLYSDFRPLIRTNPDGYTANISAWLSLLADAAQLGLLPSSSSAPDTLVLTVNPPLISSLARDDVGRPLAIGAVLPTSIYTPPSALLSLSSWALSKLPLIGTLIDPTATPATPSISEETINRLTTQYVLVPNLETCARSILTQFQAQHSGVVSELWTYDSFLASFPNPHTKTTLSQTDADVLLTYLSRDLPSLTLSPVHRIIKFGNPISNSTPEPITQTDITIATLKSTISQTHTSLDNLNAHSESLSKRIKAYLAKKDNKLLALATLKTKKLVDANISQRAANLNNLEALLFQIEQAADNISLISLLDSGATALKQLSTQTGGVEKVEEVLERVREAGEDADEISRVVASGLEGVGVEGGGGEVNEVEVERELEDMVREQEEKERKRALLEYEGRVREAEEKARREAEELARGLGGVELQVGGNRGEHEKDREREKEEVVS</sequence>
<keyword evidence="1" id="KW-0175">Coiled coil</keyword>
<evidence type="ECO:0000256" key="2">
    <source>
        <dbReference type="SAM" id="MobiDB-lite"/>
    </source>
</evidence>
<dbReference type="STRING" id="1051890.A0A3N4M2L5"/>
<dbReference type="Proteomes" id="UP000267821">
    <property type="component" value="Unassembled WGS sequence"/>
</dbReference>
<dbReference type="FunCoup" id="A0A3N4M2L5">
    <property type="interactions" value="72"/>
</dbReference>
<feature type="compositionally biased region" description="Basic and acidic residues" evidence="2">
    <location>
        <begin position="453"/>
        <end position="469"/>
    </location>
</feature>
<dbReference type="Pfam" id="PF03357">
    <property type="entry name" value="Snf7"/>
    <property type="match status" value="1"/>
</dbReference>
<dbReference type="GO" id="GO:0005771">
    <property type="term" value="C:multivesicular body"/>
    <property type="evidence" value="ECO:0007669"/>
    <property type="project" value="TreeGrafter"/>
</dbReference>
<dbReference type="OrthoDB" id="10250120at2759"/>
<dbReference type="AlphaFoldDB" id="A0A3N4M2L5"/>
<name>A0A3N4M2L5_9PEZI</name>
<dbReference type="InParanoid" id="A0A3N4M2L5"/>
<dbReference type="EMBL" id="ML121527">
    <property type="protein sequence ID" value="RPB29403.1"/>
    <property type="molecule type" value="Genomic_DNA"/>
</dbReference>
<reference evidence="3 4" key="1">
    <citation type="journal article" date="2018" name="Nat. Ecol. Evol.">
        <title>Pezizomycetes genomes reveal the molecular basis of ectomycorrhizal truffle lifestyle.</title>
        <authorList>
            <person name="Murat C."/>
            <person name="Payen T."/>
            <person name="Noel B."/>
            <person name="Kuo A."/>
            <person name="Morin E."/>
            <person name="Chen J."/>
            <person name="Kohler A."/>
            <person name="Krizsan K."/>
            <person name="Balestrini R."/>
            <person name="Da Silva C."/>
            <person name="Montanini B."/>
            <person name="Hainaut M."/>
            <person name="Levati E."/>
            <person name="Barry K.W."/>
            <person name="Belfiori B."/>
            <person name="Cichocki N."/>
            <person name="Clum A."/>
            <person name="Dockter R.B."/>
            <person name="Fauchery L."/>
            <person name="Guy J."/>
            <person name="Iotti M."/>
            <person name="Le Tacon F."/>
            <person name="Lindquist E.A."/>
            <person name="Lipzen A."/>
            <person name="Malagnac F."/>
            <person name="Mello A."/>
            <person name="Molinier V."/>
            <person name="Miyauchi S."/>
            <person name="Poulain J."/>
            <person name="Riccioni C."/>
            <person name="Rubini A."/>
            <person name="Sitrit Y."/>
            <person name="Splivallo R."/>
            <person name="Traeger S."/>
            <person name="Wang M."/>
            <person name="Zifcakova L."/>
            <person name="Wipf D."/>
            <person name="Zambonelli A."/>
            <person name="Paolocci F."/>
            <person name="Nowrousian M."/>
            <person name="Ottonello S."/>
            <person name="Baldrian P."/>
            <person name="Spatafora J.W."/>
            <person name="Henrissat B."/>
            <person name="Nagy L.G."/>
            <person name="Aury J.M."/>
            <person name="Wincker P."/>
            <person name="Grigoriev I.V."/>
            <person name="Bonfante P."/>
            <person name="Martin F.M."/>
        </authorList>
    </citation>
    <scope>NUCLEOTIDE SEQUENCE [LARGE SCALE GENOMIC DNA]</scope>
    <source>
        <strain evidence="3 4">ATCC MYA-4762</strain>
    </source>
</reference>
<accession>A0A3N4M2L5</accession>
<dbReference type="GO" id="GO:0032511">
    <property type="term" value="P:late endosome to vacuole transport via multivesicular body sorting pathway"/>
    <property type="evidence" value="ECO:0007669"/>
    <property type="project" value="TreeGrafter"/>
</dbReference>
<dbReference type="GO" id="GO:0000815">
    <property type="term" value="C:ESCRT III complex"/>
    <property type="evidence" value="ECO:0007669"/>
    <property type="project" value="TreeGrafter"/>
</dbReference>
<dbReference type="InterPro" id="IPR005024">
    <property type="entry name" value="Snf7_fam"/>
</dbReference>
<organism evidence="3 4">
    <name type="scientific">Terfezia boudieri ATCC MYA-4762</name>
    <dbReference type="NCBI Taxonomy" id="1051890"/>
    <lineage>
        <taxon>Eukaryota</taxon>
        <taxon>Fungi</taxon>
        <taxon>Dikarya</taxon>
        <taxon>Ascomycota</taxon>
        <taxon>Pezizomycotina</taxon>
        <taxon>Pezizomycetes</taxon>
        <taxon>Pezizales</taxon>
        <taxon>Pezizaceae</taxon>
        <taxon>Terfezia</taxon>
    </lineage>
</organism>
<dbReference type="PANTHER" id="PTHR22761">
    <property type="entry name" value="CHARGED MULTIVESICULAR BODY PROTEIN"/>
    <property type="match status" value="1"/>
</dbReference>
<feature type="coiled-coil region" evidence="1">
    <location>
        <begin position="394"/>
        <end position="437"/>
    </location>
</feature>
<evidence type="ECO:0000313" key="4">
    <source>
        <dbReference type="Proteomes" id="UP000267821"/>
    </source>
</evidence>
<feature type="region of interest" description="Disordered" evidence="2">
    <location>
        <begin position="443"/>
        <end position="469"/>
    </location>
</feature>
<evidence type="ECO:0000256" key="1">
    <source>
        <dbReference type="SAM" id="Coils"/>
    </source>
</evidence>
<gene>
    <name evidence="3" type="ORF">L211DRAFT_864057</name>
</gene>
<dbReference type="GO" id="GO:0006900">
    <property type="term" value="P:vesicle budding from membrane"/>
    <property type="evidence" value="ECO:0007669"/>
    <property type="project" value="TreeGrafter"/>
</dbReference>
<evidence type="ECO:0000313" key="3">
    <source>
        <dbReference type="EMBL" id="RPB29403.1"/>
    </source>
</evidence>
<dbReference type="PANTHER" id="PTHR22761:SF18">
    <property type="entry name" value="SORTING PROTEIN SNF7 FAMILY PROTEIN, PUTATIVE (AFU_ORTHOLOGUE AFUA_2G16692)-RELATED"/>
    <property type="match status" value="1"/>
</dbReference>
<proteinExistence type="predicted"/>
<protein>
    <recommendedName>
        <fullName evidence="5">Snf7-domain-containing protein</fullName>
    </recommendedName>
</protein>
<dbReference type="GO" id="GO:0009898">
    <property type="term" value="C:cytoplasmic side of plasma membrane"/>
    <property type="evidence" value="ECO:0007669"/>
    <property type="project" value="TreeGrafter"/>
</dbReference>
<keyword evidence="4" id="KW-1185">Reference proteome</keyword>